<dbReference type="KEGG" id="csur:N24_2767"/>
<proteinExistence type="predicted"/>
<protein>
    <submittedName>
        <fullName evidence="2">Uncharacterized protein</fullName>
    </submittedName>
</protein>
<name>A0A160PS97_9CORY</name>
<dbReference type="AlphaFoldDB" id="A0A160PS97"/>
<reference evidence="2 3" key="1">
    <citation type="submission" date="2016-02" db="EMBL/GenBank/DDBJ databases">
        <title>Corynebacterium glutamicum N24 whole genome sequencing project.</title>
        <authorList>
            <person name="Matsutani M."/>
            <person name="Nangtapong N."/>
            <person name="Yakushi T."/>
            <person name="Matsushita K."/>
        </authorList>
    </citation>
    <scope>NUCLEOTIDE SEQUENCE [LARGE SCALE GENOMIC DNA]</scope>
    <source>
        <strain evidence="2 3">N24</strain>
    </source>
</reference>
<feature type="region of interest" description="Disordered" evidence="1">
    <location>
        <begin position="160"/>
        <end position="183"/>
    </location>
</feature>
<sequence length="567" mass="63711">MRSLQSILDLVTSASKLATKIVVERVEKHPVHGLEWMMYPPFHPWTDASTLTIERKGDSRRASRDGVAVLHQHEQVQTIGLASYFIDAKVWVTELAGLDLANIAESKIAGRDVLVLPLSDLTLSIDAKYGVILAAEDHNESVRAVSVEFLDKWVDEEQPPVEEAPTYQEISEELPPPALPPAPSGNRDLRVLCTWGDISDWKPGDQVSLFLYFNLNDPPFEQLKTTRRGFTEPGEIYKNQRSYKFHADGWNATISTKVPLRAEENLTGYFTHSSYASTRRTSAVITAVYSYDKGAIIDVTLNGAKPPRYQEPLEWSSTSTCDGEIFWLSDKSLPFVRGFDVSTGKLLHEISIPTFNEITLENGNTVRAAKRLWELPDLKEATDPVPAIPAGWTLHKSFGKNFHVVSAENGTWKQTILKIKPFKALELDLGFDEISAIYQYGELIYLRALLHTITFTKDLEILSVEVHGNPNAGYWPLSDLPPGDSPTLGFPTGSLMMFHEQEGTYAFHDPETTEQLTTVNLDRNSFSVAYSSHTKIVISLKNPESRLIDKLLVWEPKTGWREQSLER</sequence>
<evidence type="ECO:0000313" key="3">
    <source>
        <dbReference type="Proteomes" id="UP000218244"/>
    </source>
</evidence>
<dbReference type="Proteomes" id="UP000218244">
    <property type="component" value="Chromosome"/>
</dbReference>
<dbReference type="RefSeq" id="WP_096458416.1">
    <property type="nucleotide sequence ID" value="NZ_AP017369.1"/>
</dbReference>
<evidence type="ECO:0000256" key="1">
    <source>
        <dbReference type="SAM" id="MobiDB-lite"/>
    </source>
</evidence>
<organism evidence="2 3">
    <name type="scientific">Corynebacterium suranareeae</name>
    <dbReference type="NCBI Taxonomy" id="2506452"/>
    <lineage>
        <taxon>Bacteria</taxon>
        <taxon>Bacillati</taxon>
        <taxon>Actinomycetota</taxon>
        <taxon>Actinomycetes</taxon>
        <taxon>Mycobacteriales</taxon>
        <taxon>Corynebacteriaceae</taxon>
        <taxon>Corynebacterium</taxon>
    </lineage>
</organism>
<feature type="compositionally biased region" description="Pro residues" evidence="1">
    <location>
        <begin position="174"/>
        <end position="183"/>
    </location>
</feature>
<keyword evidence="3" id="KW-1185">Reference proteome</keyword>
<dbReference type="EMBL" id="AP017369">
    <property type="protein sequence ID" value="BAU97029.1"/>
    <property type="molecule type" value="Genomic_DNA"/>
</dbReference>
<evidence type="ECO:0000313" key="2">
    <source>
        <dbReference type="EMBL" id="BAU97029.1"/>
    </source>
</evidence>
<gene>
    <name evidence="2" type="ORF">N24_2767</name>
</gene>
<accession>A0A160PS97</accession>